<comment type="caution">
    <text evidence="1">The sequence shown here is derived from an EMBL/GenBank/DDBJ whole genome shotgun (WGS) entry which is preliminary data.</text>
</comment>
<proteinExistence type="predicted"/>
<gene>
    <name evidence="1" type="ORF">OWV82_013491</name>
</gene>
<name>A0ACC1XWK0_MELAZ</name>
<protein>
    <submittedName>
        <fullName evidence="1">PHD finger protein</fullName>
    </submittedName>
</protein>
<sequence>MVVNGRPLKRMKRRVTADLNDFLTFPSTEASGSGPTAPFRSNIRSFLTTHALLPPPSSLFPHLLTWQILFRVGDATDGADSLSPLTVGLDVVEEDVARSRSVYCDQCRVVGWSGNPVSSKRYHFIVKADGNSIGGYNKPCTCCGDVLHLSESRCKSCNHVTTTDDVEDWVYHQLEDTTHLLHGVVHSNGYGHLLRVNGREGGSRVLSGSHIMDFWDRLCKALGVRKVSVMDVSKKYGLEYRLLHSITKGHPWYGDWGYQFGAGSFALTHDAYKSAVETLSSIPLSIFLSQGRKPRTHLQDRISFYQSLSECELVNIRDLFTFLTRLIHDNYKSSSSSRVDDATCKKPSPSAAGAFPSWTKCEIERVEEAMIRVLRAVSGSNWVSWRTLRGAVCKVARPELLDHCLKELGGKLAADGMIVIARCNPDSGVFEYRLEPANDSFNDITSCNDSSVVKRPSQEILMRDLKFLFESLLHPQTMLNYGPEATRDLAMSSAAKLLDCKQFMKDYKPEKKSLINDPYMICLSCQPELVDQLEENAPDPPPELIILPRNATVSDLKAEASKAFQDVYLVFRRFQAEELLGYSGVDDSTQVKLLLGSTESVRVRGRCLGKNGLSKYRMERGIERWTVECSCGAKDDDGERMLACDVCGVWQHTRCSGIHDSDAVPARFVCYRCKDQNQNQNQMTRTKTKTNGFCKDEKTCVDGNGNFGKSMATSFDVR</sequence>
<dbReference type="EMBL" id="CM051400">
    <property type="protein sequence ID" value="KAJ4715099.1"/>
    <property type="molecule type" value="Genomic_DNA"/>
</dbReference>
<evidence type="ECO:0000313" key="1">
    <source>
        <dbReference type="EMBL" id="KAJ4715099.1"/>
    </source>
</evidence>
<keyword evidence="2" id="KW-1185">Reference proteome</keyword>
<organism evidence="1 2">
    <name type="scientific">Melia azedarach</name>
    <name type="common">Chinaberry tree</name>
    <dbReference type="NCBI Taxonomy" id="155640"/>
    <lineage>
        <taxon>Eukaryota</taxon>
        <taxon>Viridiplantae</taxon>
        <taxon>Streptophyta</taxon>
        <taxon>Embryophyta</taxon>
        <taxon>Tracheophyta</taxon>
        <taxon>Spermatophyta</taxon>
        <taxon>Magnoliopsida</taxon>
        <taxon>eudicotyledons</taxon>
        <taxon>Gunneridae</taxon>
        <taxon>Pentapetalae</taxon>
        <taxon>rosids</taxon>
        <taxon>malvids</taxon>
        <taxon>Sapindales</taxon>
        <taxon>Meliaceae</taxon>
        <taxon>Melia</taxon>
    </lineage>
</organism>
<accession>A0ACC1XWK0</accession>
<reference evidence="1 2" key="1">
    <citation type="journal article" date="2023" name="Science">
        <title>Complex scaffold remodeling in plant triterpene biosynthesis.</title>
        <authorList>
            <person name="De La Pena R."/>
            <person name="Hodgson H."/>
            <person name="Liu J.C."/>
            <person name="Stephenson M.J."/>
            <person name="Martin A.C."/>
            <person name="Owen C."/>
            <person name="Harkess A."/>
            <person name="Leebens-Mack J."/>
            <person name="Jimenez L.E."/>
            <person name="Osbourn A."/>
            <person name="Sattely E.S."/>
        </authorList>
    </citation>
    <scope>NUCLEOTIDE SEQUENCE [LARGE SCALE GENOMIC DNA]</scope>
    <source>
        <strain evidence="2">cv. JPN11</strain>
        <tissue evidence="1">Leaf</tissue>
    </source>
</reference>
<evidence type="ECO:0000313" key="2">
    <source>
        <dbReference type="Proteomes" id="UP001164539"/>
    </source>
</evidence>
<dbReference type="Proteomes" id="UP001164539">
    <property type="component" value="Chromosome 7"/>
</dbReference>